<dbReference type="SUPFAM" id="SSF52402">
    <property type="entry name" value="Adenine nucleotide alpha hydrolases-like"/>
    <property type="match status" value="1"/>
</dbReference>
<reference evidence="1 2" key="1">
    <citation type="submission" date="2016-10" db="EMBL/GenBank/DDBJ databases">
        <authorList>
            <person name="de Groot N.N."/>
        </authorList>
    </citation>
    <scope>NUCLEOTIDE SEQUENCE [LARGE SCALE GENOMIC DNA]</scope>
    <source>
        <strain evidence="1 2">DSM 8423</strain>
    </source>
</reference>
<dbReference type="AlphaFoldDB" id="A0A1H7W467"/>
<evidence type="ECO:0008006" key="3">
    <source>
        <dbReference type="Google" id="ProtNLM"/>
    </source>
</evidence>
<accession>A0A1H7W467</accession>
<evidence type="ECO:0000313" key="2">
    <source>
        <dbReference type="Proteomes" id="UP000198744"/>
    </source>
</evidence>
<gene>
    <name evidence="1" type="ORF">SAMN04489760_105163</name>
</gene>
<proteinExistence type="predicted"/>
<dbReference type="RefSeq" id="WP_093882688.1">
    <property type="nucleotide sequence ID" value="NZ_FOBS01000005.1"/>
</dbReference>
<dbReference type="EMBL" id="FOBS01000005">
    <property type="protein sequence ID" value="SEM16281.1"/>
    <property type="molecule type" value="Genomic_DNA"/>
</dbReference>
<name>A0A1H7W467_9BACT</name>
<dbReference type="Gene3D" id="3.40.50.12370">
    <property type="match status" value="1"/>
</dbReference>
<organism evidence="1 2">
    <name type="scientific">Syntrophus gentianae</name>
    <dbReference type="NCBI Taxonomy" id="43775"/>
    <lineage>
        <taxon>Bacteria</taxon>
        <taxon>Pseudomonadati</taxon>
        <taxon>Thermodesulfobacteriota</taxon>
        <taxon>Syntrophia</taxon>
        <taxon>Syntrophales</taxon>
        <taxon>Syntrophaceae</taxon>
        <taxon>Syntrophus</taxon>
    </lineage>
</organism>
<protein>
    <recommendedName>
        <fullName evidence="3">Universal stress protein family protein</fullName>
    </recommendedName>
</protein>
<keyword evidence="2" id="KW-1185">Reference proteome</keyword>
<evidence type="ECO:0000313" key="1">
    <source>
        <dbReference type="EMBL" id="SEM16281.1"/>
    </source>
</evidence>
<sequence>MSSAAVQSILVPLSGLTLSSRAAAYGIYVAKRLNVPLIGLYAGKPLEGSPTEEILIRNFHEDCRRAGISPDLRKIPDLSPESISAAVNDPESSLLLVPRTNQEDSQNPLSCIPDIAIGSIKSSLMILPPQFLEIESMGLIYDGRPESDLALALAATLSRSAVWPLTILLISEDQRQIADLSEQLEDYFEQNDNEGPIDWIVVALSGPEDETALQFIRDGSIELLVMAVTDMDSPCRSHILQESRIPLIVTR</sequence>
<dbReference type="Proteomes" id="UP000198744">
    <property type="component" value="Unassembled WGS sequence"/>
</dbReference>
<dbReference type="OrthoDB" id="5509188at2"/>